<dbReference type="Proteomes" id="UP001379533">
    <property type="component" value="Chromosome"/>
</dbReference>
<dbReference type="RefSeq" id="WP_394842332.1">
    <property type="nucleotide sequence ID" value="NZ_CP089982.1"/>
</dbReference>
<evidence type="ECO:0000313" key="3">
    <source>
        <dbReference type="EMBL" id="WXA91710.1"/>
    </source>
</evidence>
<dbReference type="NCBIfam" id="TIGR00730">
    <property type="entry name" value="Rossman fold protein, TIGR00730 family"/>
    <property type="match status" value="1"/>
</dbReference>
<dbReference type="PANTHER" id="PTHR43393">
    <property type="entry name" value="CYTOKININ RIBOSIDE 5'-MONOPHOSPHATE PHOSPHORIBOHYDROLASE"/>
    <property type="match status" value="1"/>
</dbReference>
<dbReference type="InterPro" id="IPR052341">
    <property type="entry name" value="LOG_family_nucleotidases"/>
</dbReference>
<evidence type="ECO:0000256" key="1">
    <source>
        <dbReference type="ARBA" id="ARBA00000274"/>
    </source>
</evidence>
<sequence length="267" mass="30113">MTTVPRERALAEIGRAHADWPSVWPSSTPDPAERRLLEGPHARHQELRQALRIFIECIRGFRVLHFVGPCVTVFGSARFDAAHPYYALGEELGARLAQTGFTVMTGGGPGLMEAANRGAKRVGGRSIGCNIRLPHEQKPNPYLDRMLEFRYFFVRKLMLVKYSYAFVALPGGFGTLDEIFEIAVLIQTGKVREFPLILMGVEFWKPFVTMLRERLLPAGTIDPEDIRRITVTDSPAEAAAIVREAAIGKFGLEYRSPVRRRWYLGER</sequence>
<gene>
    <name evidence="3" type="ORF">LZC95_35320</name>
</gene>
<dbReference type="EMBL" id="CP089982">
    <property type="protein sequence ID" value="WXA91710.1"/>
    <property type="molecule type" value="Genomic_DNA"/>
</dbReference>
<reference evidence="3 4" key="1">
    <citation type="submission" date="2021-12" db="EMBL/GenBank/DDBJ databases">
        <title>Discovery of the Pendulisporaceae a myxobacterial family with distinct sporulation behavior and unique specialized metabolism.</title>
        <authorList>
            <person name="Garcia R."/>
            <person name="Popoff A."/>
            <person name="Bader C.D."/>
            <person name="Loehr J."/>
            <person name="Walesch S."/>
            <person name="Walt C."/>
            <person name="Boldt J."/>
            <person name="Bunk B."/>
            <person name="Haeckl F.J.F.P.J."/>
            <person name="Gunesch A.P."/>
            <person name="Birkelbach J."/>
            <person name="Nuebel U."/>
            <person name="Pietschmann T."/>
            <person name="Bach T."/>
            <person name="Mueller R."/>
        </authorList>
    </citation>
    <scope>NUCLEOTIDE SEQUENCE [LARGE SCALE GENOMIC DNA]</scope>
    <source>
        <strain evidence="3 4">MSr12523</strain>
    </source>
</reference>
<name>A0ABZ2JZ09_9BACT</name>
<keyword evidence="2" id="KW-0378">Hydrolase</keyword>
<evidence type="ECO:0000313" key="4">
    <source>
        <dbReference type="Proteomes" id="UP001379533"/>
    </source>
</evidence>
<comment type="catalytic activity">
    <reaction evidence="1">
        <text>AMP + H2O = D-ribose 5-phosphate + adenine</text>
        <dbReference type="Rhea" id="RHEA:20129"/>
        <dbReference type="ChEBI" id="CHEBI:15377"/>
        <dbReference type="ChEBI" id="CHEBI:16708"/>
        <dbReference type="ChEBI" id="CHEBI:78346"/>
        <dbReference type="ChEBI" id="CHEBI:456215"/>
        <dbReference type="EC" id="3.2.2.4"/>
    </reaction>
</comment>
<dbReference type="InterPro" id="IPR005269">
    <property type="entry name" value="LOG"/>
</dbReference>
<dbReference type="Pfam" id="PF03641">
    <property type="entry name" value="Lysine_decarbox"/>
    <property type="match status" value="1"/>
</dbReference>
<dbReference type="Gene3D" id="3.40.50.450">
    <property type="match status" value="1"/>
</dbReference>
<accession>A0ABZ2JZ09</accession>
<proteinExistence type="inferred from homology"/>
<comment type="similarity">
    <text evidence="2">Belongs to the LOG family.</text>
</comment>
<protein>
    <recommendedName>
        <fullName evidence="2">Cytokinin riboside 5'-monophosphate phosphoribohydrolase</fullName>
        <ecNumber evidence="2">3.2.2.n1</ecNumber>
    </recommendedName>
</protein>
<keyword evidence="2" id="KW-0203">Cytokinin biosynthesis</keyword>
<evidence type="ECO:0000256" key="2">
    <source>
        <dbReference type="RuleBase" id="RU363015"/>
    </source>
</evidence>
<keyword evidence="4" id="KW-1185">Reference proteome</keyword>
<dbReference type="InterPro" id="IPR031100">
    <property type="entry name" value="LOG_fam"/>
</dbReference>
<dbReference type="PANTHER" id="PTHR43393:SF2">
    <property type="entry name" value="CYTOKININ RIBOSIDE 5'-MONOPHOSPHATE PHOSPHORIBOHYDROLASE"/>
    <property type="match status" value="1"/>
</dbReference>
<organism evidence="3 4">
    <name type="scientific">Pendulispora brunnea</name>
    <dbReference type="NCBI Taxonomy" id="2905690"/>
    <lineage>
        <taxon>Bacteria</taxon>
        <taxon>Pseudomonadati</taxon>
        <taxon>Myxococcota</taxon>
        <taxon>Myxococcia</taxon>
        <taxon>Myxococcales</taxon>
        <taxon>Sorangiineae</taxon>
        <taxon>Pendulisporaceae</taxon>
        <taxon>Pendulispora</taxon>
    </lineage>
</organism>
<dbReference type="EC" id="3.2.2.n1" evidence="2"/>
<dbReference type="SUPFAM" id="SSF102405">
    <property type="entry name" value="MCP/YpsA-like"/>
    <property type="match status" value="1"/>
</dbReference>